<dbReference type="KEGG" id="asem:NNL22_08570"/>
<feature type="chain" id="PRO_5038616161" evidence="1">
    <location>
        <begin position="24"/>
        <end position="159"/>
    </location>
</feature>
<gene>
    <name evidence="2" type="ORF">NNL22_08570</name>
</gene>
<name>A0A9E8HL45_9ALTE</name>
<evidence type="ECO:0000313" key="3">
    <source>
        <dbReference type="Proteomes" id="UP001164472"/>
    </source>
</evidence>
<accession>A0A9E8HL45</accession>
<dbReference type="InterPro" id="IPR010865">
    <property type="entry name" value="DUF1499"/>
</dbReference>
<dbReference type="PROSITE" id="PS51257">
    <property type="entry name" value="PROKAR_LIPOPROTEIN"/>
    <property type="match status" value="1"/>
</dbReference>
<reference evidence="2" key="1">
    <citation type="submission" date="2022-07" db="EMBL/GenBank/DDBJ databases">
        <title>Alkalimarinus sp. nov., isolated from gut of a Alitta virens.</title>
        <authorList>
            <person name="Yang A.I."/>
            <person name="Shin N.-R."/>
        </authorList>
    </citation>
    <scope>NUCLEOTIDE SEQUENCE</scope>
    <source>
        <strain evidence="2">FA028</strain>
    </source>
</reference>
<organism evidence="2 3">
    <name type="scientific">Alkalimarinus sediminis</name>
    <dbReference type="NCBI Taxonomy" id="1632866"/>
    <lineage>
        <taxon>Bacteria</taxon>
        <taxon>Pseudomonadati</taxon>
        <taxon>Pseudomonadota</taxon>
        <taxon>Gammaproteobacteria</taxon>
        <taxon>Alteromonadales</taxon>
        <taxon>Alteromonadaceae</taxon>
        <taxon>Alkalimarinus</taxon>
    </lineage>
</organism>
<dbReference type="Pfam" id="PF07386">
    <property type="entry name" value="DUF1499"/>
    <property type="match status" value="1"/>
</dbReference>
<keyword evidence="1" id="KW-0732">Signal</keyword>
<dbReference type="AlphaFoldDB" id="A0A9E8HL45"/>
<sequence>MKAKTSPTPIKIAMLLSATLLVACTGTRPVDIGVSDNRLTPCPDSPNCVSSFEPQSDETHYISAYLIKGDNQQQTWASLKSLIEQNSSAEIIKQDEQYIYAEYTSSIMRFVDDAEFLLDKENNSVQLRSASRLGYKDFGVNRERLEAIRTELQSQDLVK</sequence>
<protein>
    <submittedName>
        <fullName evidence="2">DUF1499 domain-containing protein</fullName>
    </submittedName>
</protein>
<evidence type="ECO:0000313" key="2">
    <source>
        <dbReference type="EMBL" id="UZW76620.1"/>
    </source>
</evidence>
<evidence type="ECO:0000256" key="1">
    <source>
        <dbReference type="SAM" id="SignalP"/>
    </source>
</evidence>
<proteinExistence type="predicted"/>
<dbReference type="PANTHER" id="PTHR34801:SF6">
    <property type="entry name" value="SLL1620 PROTEIN"/>
    <property type="match status" value="1"/>
</dbReference>
<dbReference type="Proteomes" id="UP001164472">
    <property type="component" value="Chromosome"/>
</dbReference>
<dbReference type="PIRSF" id="PIRSF026426">
    <property type="entry name" value="DUF1499"/>
    <property type="match status" value="1"/>
</dbReference>
<dbReference type="EMBL" id="CP101527">
    <property type="protein sequence ID" value="UZW76620.1"/>
    <property type="molecule type" value="Genomic_DNA"/>
</dbReference>
<dbReference type="RefSeq" id="WP_251812440.1">
    <property type="nucleotide sequence ID" value="NZ_CP101527.1"/>
</dbReference>
<feature type="signal peptide" evidence="1">
    <location>
        <begin position="1"/>
        <end position="23"/>
    </location>
</feature>
<keyword evidence="3" id="KW-1185">Reference proteome</keyword>
<dbReference type="PANTHER" id="PTHR34801">
    <property type="entry name" value="EXPRESSED PROTEIN"/>
    <property type="match status" value="1"/>
</dbReference>